<gene>
    <name evidence="2" type="ORF">PXEA_LOCUS27903</name>
</gene>
<protein>
    <submittedName>
        <fullName evidence="2">Uncharacterized protein</fullName>
    </submittedName>
</protein>
<dbReference type="AlphaFoldDB" id="A0A3S5AX88"/>
<feature type="region of interest" description="Disordered" evidence="1">
    <location>
        <begin position="300"/>
        <end position="351"/>
    </location>
</feature>
<evidence type="ECO:0000313" key="2">
    <source>
        <dbReference type="EMBL" id="VEL34463.1"/>
    </source>
</evidence>
<evidence type="ECO:0000256" key="1">
    <source>
        <dbReference type="SAM" id="MobiDB-lite"/>
    </source>
</evidence>
<comment type="caution">
    <text evidence="2">The sequence shown here is derived from an EMBL/GenBank/DDBJ whole genome shotgun (WGS) entry which is preliminary data.</text>
</comment>
<organism evidence="2 3">
    <name type="scientific">Protopolystoma xenopodis</name>
    <dbReference type="NCBI Taxonomy" id="117903"/>
    <lineage>
        <taxon>Eukaryota</taxon>
        <taxon>Metazoa</taxon>
        <taxon>Spiralia</taxon>
        <taxon>Lophotrochozoa</taxon>
        <taxon>Platyhelminthes</taxon>
        <taxon>Monogenea</taxon>
        <taxon>Polyopisthocotylea</taxon>
        <taxon>Polystomatidea</taxon>
        <taxon>Polystomatidae</taxon>
        <taxon>Protopolystoma</taxon>
    </lineage>
</organism>
<reference evidence="2" key="1">
    <citation type="submission" date="2018-11" db="EMBL/GenBank/DDBJ databases">
        <authorList>
            <consortium name="Pathogen Informatics"/>
        </authorList>
    </citation>
    <scope>NUCLEOTIDE SEQUENCE</scope>
</reference>
<name>A0A3S5AX88_9PLAT</name>
<proteinExistence type="predicted"/>
<accession>A0A3S5AX88</accession>
<sequence>MVRPTSFGPKKGRNEWRPSGYFRRLTAVTVPDRYILHFQSFVTTLAEATNLAHSHSDADLQLVTDASDRAGVGAIRLLIELLILLSFFGNSYQQNRDTASLAVNSVSASDKYSLREFRQMDYIPQLTCDVHQVKGAVNILAYTLFRIYIVSVVHDARVGYQAMAEVQECERSQIAARQLLRLMMTQPPSTPLAICSLLHMYIADKQGGGRLNESHGAEAMHTASETICEGDLKWNGLYFFQLVATDTKNYGWGIIVDLKKRSQGNSRSEPESNYLLSCLLSPIPKPISSRFSLPDEGIDNEKELFSSSGENGDAETDFFDDKDLSLSSSDDEKEAPSRNLPDAAETLAVPGVDPIEQYVASSQ</sequence>
<keyword evidence="3" id="KW-1185">Reference proteome</keyword>
<dbReference type="Proteomes" id="UP000784294">
    <property type="component" value="Unassembled WGS sequence"/>
</dbReference>
<evidence type="ECO:0000313" key="3">
    <source>
        <dbReference type="Proteomes" id="UP000784294"/>
    </source>
</evidence>
<dbReference type="EMBL" id="CAAALY010247721">
    <property type="protein sequence ID" value="VEL34463.1"/>
    <property type="molecule type" value="Genomic_DNA"/>
</dbReference>